<organism evidence="1 2">
    <name type="scientific">Staphylococcus pseudintermedius</name>
    <dbReference type="NCBI Taxonomy" id="283734"/>
    <lineage>
        <taxon>Bacteria</taxon>
        <taxon>Bacillati</taxon>
        <taxon>Bacillota</taxon>
        <taxon>Bacilli</taxon>
        <taxon>Bacillales</taxon>
        <taxon>Staphylococcaceae</taxon>
        <taxon>Staphylococcus</taxon>
        <taxon>Staphylococcus intermedius group</taxon>
    </lineage>
</organism>
<gene>
    <name evidence="1" type="ORF">DD924_12975</name>
</gene>
<proteinExistence type="predicted"/>
<reference evidence="1 2" key="1">
    <citation type="journal article" date="2018" name="Vet. Microbiol.">
        <title>Clonal diversity and geographic distribution of methicillin-resistant Staphylococcus pseudintermedius from Australian animals: Discovery of novel sequence types.</title>
        <authorList>
            <person name="Worthing K.A."/>
            <person name="Abraham S."/>
            <person name="Coombs G.W."/>
            <person name="Pang S."/>
            <person name="Saputra S."/>
            <person name="Jordan D."/>
            <person name="Trott D.J."/>
            <person name="Norris J.M."/>
        </authorList>
    </citation>
    <scope>NUCLEOTIDE SEQUENCE [LARGE SCALE GENOMIC DNA]</scope>
    <source>
        <strain evidence="1 2">ST71 3</strain>
    </source>
</reference>
<comment type="caution">
    <text evidence="1">The sequence shown here is derived from an EMBL/GenBank/DDBJ whole genome shotgun (WGS) entry which is preliminary data.</text>
</comment>
<accession>A0A317Z5S9</accession>
<evidence type="ECO:0000313" key="2">
    <source>
        <dbReference type="Proteomes" id="UP000246351"/>
    </source>
</evidence>
<dbReference type="Proteomes" id="UP000246351">
    <property type="component" value="Unassembled WGS sequence"/>
</dbReference>
<sequence>LYHLIIAIWILYRPAMHALKDFERQKKEKGTGKTAIYRPDPKEIPTATFWLEDYPKRLKEEDIQP</sequence>
<protein>
    <submittedName>
        <fullName evidence="1">Sodium:alanine symporter</fullName>
    </submittedName>
</protein>
<evidence type="ECO:0000313" key="1">
    <source>
        <dbReference type="EMBL" id="PWZ97059.1"/>
    </source>
</evidence>
<feature type="non-terminal residue" evidence="1">
    <location>
        <position position="1"/>
    </location>
</feature>
<dbReference type="EMBL" id="QEIV01001307">
    <property type="protein sequence ID" value="PWZ97059.1"/>
    <property type="molecule type" value="Genomic_DNA"/>
</dbReference>
<name>A0A317Z5S9_STAPS</name>
<dbReference type="AlphaFoldDB" id="A0A317Z5S9"/>